<evidence type="ECO:0000259" key="1">
    <source>
        <dbReference type="Pfam" id="PF06485"/>
    </source>
</evidence>
<reference evidence="3" key="2">
    <citation type="submission" date="2022-01" db="EMBL/GenBank/DDBJ databases">
        <authorList>
            <person name="Zivanovic Y."/>
            <person name="Moreira D."/>
            <person name="Lopez-Garcia P."/>
        </authorList>
    </citation>
    <scope>NUCLEOTIDE SEQUENCE</scope>
    <source>
        <strain evidence="3">G9</strain>
    </source>
</reference>
<evidence type="ECO:0000313" key="3">
    <source>
        <dbReference type="EMBL" id="MDG2990377.1"/>
    </source>
</evidence>
<protein>
    <submittedName>
        <fullName evidence="3">Tab2/Atab2 family RNA-binding protein</fullName>
    </submittedName>
</protein>
<dbReference type="Pfam" id="PF06485">
    <property type="entry name" value="Tab2-like_N"/>
    <property type="match status" value="1"/>
</dbReference>
<sequence>MTLWQVDFYQRPLQNQGGDRLWELLICSPDGEFRHQAFCPQPDVSAQWLCQQFLHCSDTLPERIQLFRPQSLNLVESACQVLNIPLEATRRTATLKQWLQERAALYPTLPTYTSEVYQPTYLLQPPPLPLPDHLWGEGWCFAALNASELEQFIEYPIPILSIELDLLPSHLGLAPDTKIPGIVLYGGQRSLRLARWFQEQVPYRLEFVKSDPSGVILHSGLHDRWVFLTFVNSDIVQSGEVFNQRLELSQGLHFLLIQPDDTGVTYTGLWLLKPLKEFDFPEPGRSMV</sequence>
<dbReference type="PANTHER" id="PTHR34556">
    <property type="match status" value="1"/>
</dbReference>
<reference evidence="3" key="1">
    <citation type="journal article" date="2022" name="Genome Biol. Evol.">
        <title>A New Gene Family Diagnostic for Intracellular Biomineralization of Amorphous Ca Carbonates by Cyanobacteria.</title>
        <authorList>
            <person name="Benzerara K."/>
            <person name="Duprat E."/>
            <person name="Bitard-Feildel T."/>
            <person name="Caumes G."/>
            <person name="Cassier-Chauvat C."/>
            <person name="Chauvat F."/>
            <person name="Dezi M."/>
            <person name="Diop S.I."/>
            <person name="Gaschignard G."/>
            <person name="Gorgen S."/>
            <person name="Gugger M."/>
            <person name="Lopez-Garcia P."/>
            <person name="Millet M."/>
            <person name="Skouri-Panet F."/>
            <person name="Moreira D."/>
            <person name="Callebaut I."/>
        </authorList>
    </citation>
    <scope>NUCLEOTIDE SEQUENCE</scope>
    <source>
        <strain evidence="3">G9</strain>
    </source>
</reference>
<dbReference type="Proteomes" id="UP001154265">
    <property type="component" value="Unassembled WGS sequence"/>
</dbReference>
<gene>
    <name evidence="3" type="ORF">L3556_05435</name>
</gene>
<proteinExistence type="predicted"/>
<dbReference type="Pfam" id="PF20429">
    <property type="entry name" value="Tab2-like_C"/>
    <property type="match status" value="1"/>
</dbReference>
<dbReference type="InterPro" id="IPR046760">
    <property type="entry name" value="Tab2-like_N"/>
</dbReference>
<keyword evidence="4" id="KW-1185">Reference proteome</keyword>
<dbReference type="InterPro" id="IPR009472">
    <property type="entry name" value="Tab2-like"/>
</dbReference>
<feature type="domain" description="RNA-binding protein Tab2/Atab2 C-terminal" evidence="2">
    <location>
        <begin position="118"/>
        <end position="273"/>
    </location>
</feature>
<accession>A0ABT6EXB2</accession>
<dbReference type="PANTHER" id="PTHR34556:SF2">
    <property type="entry name" value="PROTEIN TAB2 HOMOLOG, CHLOROPLASTIC"/>
    <property type="match status" value="1"/>
</dbReference>
<dbReference type="InterPro" id="IPR046761">
    <property type="entry name" value="Tab2-like_C"/>
</dbReference>
<evidence type="ECO:0000313" key="4">
    <source>
        <dbReference type="Proteomes" id="UP001154265"/>
    </source>
</evidence>
<organism evidence="3 4">
    <name type="scientific">Candidatus Synechococcus calcipolaris G9</name>
    <dbReference type="NCBI Taxonomy" id="1497997"/>
    <lineage>
        <taxon>Bacteria</taxon>
        <taxon>Bacillati</taxon>
        <taxon>Cyanobacteriota</taxon>
        <taxon>Cyanophyceae</taxon>
        <taxon>Synechococcales</taxon>
        <taxon>Synechococcaceae</taxon>
        <taxon>Synechococcus</taxon>
    </lineage>
</organism>
<evidence type="ECO:0000259" key="2">
    <source>
        <dbReference type="Pfam" id="PF20429"/>
    </source>
</evidence>
<name>A0ABT6EXB2_9SYNE</name>
<dbReference type="RefSeq" id="WP_277866288.1">
    <property type="nucleotide sequence ID" value="NZ_JAKKUT010000002.1"/>
</dbReference>
<dbReference type="EMBL" id="JAKKUT010000002">
    <property type="protein sequence ID" value="MDG2990377.1"/>
    <property type="molecule type" value="Genomic_DNA"/>
</dbReference>
<feature type="domain" description="RNA-binding protein Tab2-like N-terminal" evidence="1">
    <location>
        <begin position="3"/>
        <end position="102"/>
    </location>
</feature>
<comment type="caution">
    <text evidence="3">The sequence shown here is derived from an EMBL/GenBank/DDBJ whole genome shotgun (WGS) entry which is preliminary data.</text>
</comment>